<dbReference type="Gene3D" id="1.20.5.190">
    <property type="match status" value="1"/>
</dbReference>
<feature type="region of interest" description="Disordered" evidence="1">
    <location>
        <begin position="61"/>
        <end position="83"/>
    </location>
</feature>
<organism evidence="3 4">
    <name type="scientific">Carpediemonas membranifera</name>
    <dbReference type="NCBI Taxonomy" id="201153"/>
    <lineage>
        <taxon>Eukaryota</taxon>
        <taxon>Metamonada</taxon>
        <taxon>Carpediemonas-like organisms</taxon>
        <taxon>Carpediemonas</taxon>
    </lineage>
</organism>
<dbReference type="PROSITE" id="PS50096">
    <property type="entry name" value="IQ"/>
    <property type="match status" value="2"/>
</dbReference>
<feature type="domain" description="IQCH-like ATP-grasp" evidence="2">
    <location>
        <begin position="694"/>
        <end position="899"/>
    </location>
</feature>
<gene>
    <name evidence="3" type="ORF">J8273_8096</name>
</gene>
<dbReference type="EMBL" id="JAHDYR010000066">
    <property type="protein sequence ID" value="KAG9390059.1"/>
    <property type="molecule type" value="Genomic_DNA"/>
</dbReference>
<dbReference type="OrthoDB" id="2117703at2759"/>
<dbReference type="PANTHER" id="PTHR14465">
    <property type="entry name" value="IQ DOMAIN-CONTAINING PROTEIN H"/>
    <property type="match status" value="1"/>
</dbReference>
<dbReference type="InterPro" id="IPR038752">
    <property type="entry name" value="IQCH"/>
</dbReference>
<reference evidence="3" key="1">
    <citation type="submission" date="2021-05" db="EMBL/GenBank/DDBJ databases">
        <title>A free-living protist that lacks canonical eukaryotic 1 DNA replication and segregation systems.</title>
        <authorList>
            <person name="Salas-Leiva D.E."/>
            <person name="Tromer E.C."/>
            <person name="Curtis B.A."/>
            <person name="Jerlstrom-Hultqvist J."/>
            <person name="Kolisko M."/>
            <person name="Yi Z."/>
            <person name="Salas-Leiva J.S."/>
            <person name="Gallot-Lavallee L."/>
            <person name="Kops G.J.P.L."/>
            <person name="Archibald J.M."/>
            <person name="Simpson A.G.B."/>
            <person name="Roger A.J."/>
        </authorList>
    </citation>
    <scope>NUCLEOTIDE SEQUENCE</scope>
    <source>
        <strain evidence="3">BICM</strain>
    </source>
</reference>
<dbReference type="Proteomes" id="UP000717585">
    <property type="component" value="Unassembled WGS sequence"/>
</dbReference>
<evidence type="ECO:0000313" key="4">
    <source>
        <dbReference type="Proteomes" id="UP000717585"/>
    </source>
</evidence>
<dbReference type="InterPro" id="IPR000048">
    <property type="entry name" value="IQ_motif_EF-hand-BS"/>
</dbReference>
<proteinExistence type="predicted"/>
<protein>
    <submittedName>
        <fullName evidence="3">IQ calmodulin-binding motif</fullName>
    </submittedName>
</protein>
<dbReference type="InterPro" id="IPR027417">
    <property type="entry name" value="P-loop_NTPase"/>
</dbReference>
<name>A0A8J6B037_9EUKA</name>
<evidence type="ECO:0000256" key="1">
    <source>
        <dbReference type="SAM" id="MobiDB-lite"/>
    </source>
</evidence>
<sequence length="1102" mass="119540">MIQQSAAVGELLLDVVKVLQNLSTVFDASSDPAIWEETVHHSQTDIAFLCGKLLNIATSEPRGAVPSRGTGARPSSATRLPPIGMNGAAARTGSGLLATLKSQDTVADQLRRGAPTEEEFMRDALAWTEKKQGLMATMGADKKTPRDFKPMKPPKIHYDRVPEEEKQKTLDQPPRITGDDLQKGMLKLIESGKIHRLSDVTPAMTAALGARAPFETGRASLNDPAHKMTMAMAADDALRGIGVGGLKLDLITQVGTAMPFRDTLPKGIRGTRARPAQSDAHVTHATVDRMDEVESEYESTIADADFTSMGSPAGSLGSVIGAELPDIPAEESESDAEAGGLDDVIDNFACFQFPIVMGKVRPSPEYEAFVRRYRGLGGVIGQMVFLLEKFCSSHDVQFGLVDGEKVVAIVQTHPQLSTLTRDDLCACFYDSAQIKDQISEPGARFRGVKGIASAATVIQSFVRMWLVRREFRDKLATIHAHTMVQKVGRGFLARRHYHKIHAEARANYRVAAETYRDRLTREYDSLKHEAPMKYVLHVGNELLSGQSAKNAVNPAVLFKLVDPAVFIIYITFSPLEPDSIIHTYTNRMLRFALGLEDDTPDPMDRVLFLTPDNLDLMEHYCPSISASTALAVSSGALFDRIRATWRPRGKIPSLRSIELPHTALQSPVASYLSAMLQAPIIGMLPCPTLPKLQRAFFHNAGVPFPPGIDDVADPDRVAGILVYLVTHLPEVDHWIMRVHGLEHAAVAVIPKTSVAEAIHDAVAEVNEELEDLVEAGQSLPAAEDVSKMKGDRAVVKLRHTLAVRASVATTLPGVKGWEGFRDLIRQHGTAIEAYDPGDVATTVLLNISPTGVVEISAAVDRVQRSPVDSSGVVYPITVPAAEEAIHMYAVKLGKYLHRTAIDRPGHSSSLSGPVAVHFAVRRPSDPQQQPSIWTTAVTFGPTHLHDLWSQFSAVSGVSHGDSGPVPNRAGVDFAMAGTAFLHHSLLINIKPVDFFRRMQTIGVVLDTTDATKPHGTVFDMVRASRDSFLDGRLALVSLEPIGVEASDSATPQATASSRAVSRIIDVLKETKKLADGSTSRDVDRASNIDVLVGAFRQFAGDD</sequence>
<dbReference type="AlphaFoldDB" id="A0A8J6B037"/>
<dbReference type="Pfam" id="PF24923">
    <property type="entry name" value="ATP-grasp_IQCH"/>
    <property type="match status" value="1"/>
</dbReference>
<dbReference type="InterPro" id="IPR056855">
    <property type="entry name" value="ATP-grasp_IQCH"/>
</dbReference>
<dbReference type="SUPFAM" id="SSF52540">
    <property type="entry name" value="P-loop containing nucleoside triphosphate hydrolases"/>
    <property type="match status" value="1"/>
</dbReference>
<dbReference type="SMART" id="SM00015">
    <property type="entry name" value="IQ"/>
    <property type="match status" value="2"/>
</dbReference>
<comment type="caution">
    <text evidence="3">The sequence shown here is derived from an EMBL/GenBank/DDBJ whole genome shotgun (WGS) entry which is preliminary data.</text>
</comment>
<evidence type="ECO:0000259" key="2">
    <source>
        <dbReference type="Pfam" id="PF24923"/>
    </source>
</evidence>
<evidence type="ECO:0000313" key="3">
    <source>
        <dbReference type="EMBL" id="KAG9390059.1"/>
    </source>
</evidence>
<dbReference type="PANTHER" id="PTHR14465:SF0">
    <property type="entry name" value="IQ DOMAIN-CONTAINING PROTEIN H"/>
    <property type="match status" value="1"/>
</dbReference>
<dbReference type="Pfam" id="PF00612">
    <property type="entry name" value="IQ"/>
    <property type="match status" value="2"/>
</dbReference>
<accession>A0A8J6B037</accession>
<keyword evidence="4" id="KW-1185">Reference proteome</keyword>